<feature type="region of interest" description="Disordered" evidence="1">
    <location>
        <begin position="188"/>
        <end position="214"/>
    </location>
</feature>
<organism evidence="3 4">
    <name type="scientific">Saguinus oedipus</name>
    <name type="common">Cotton-top tamarin</name>
    <name type="synonym">Oedipomidas oedipus</name>
    <dbReference type="NCBI Taxonomy" id="9490"/>
    <lineage>
        <taxon>Eukaryota</taxon>
        <taxon>Metazoa</taxon>
        <taxon>Chordata</taxon>
        <taxon>Craniata</taxon>
        <taxon>Vertebrata</taxon>
        <taxon>Euteleostomi</taxon>
        <taxon>Mammalia</taxon>
        <taxon>Eutheria</taxon>
        <taxon>Euarchontoglires</taxon>
        <taxon>Primates</taxon>
        <taxon>Haplorrhini</taxon>
        <taxon>Platyrrhini</taxon>
        <taxon>Cebidae</taxon>
        <taxon>Callitrichinae</taxon>
        <taxon>Saguinus</taxon>
    </lineage>
</organism>
<evidence type="ECO:0000313" key="4">
    <source>
        <dbReference type="Proteomes" id="UP001266305"/>
    </source>
</evidence>
<feature type="region of interest" description="Disordered" evidence="1">
    <location>
        <begin position="1"/>
        <end position="21"/>
    </location>
</feature>
<dbReference type="Proteomes" id="UP001266305">
    <property type="component" value="Unassembled WGS sequence"/>
</dbReference>
<feature type="domain" description="Dynein heavy chain AAA 5 extension" evidence="2">
    <location>
        <begin position="140"/>
        <end position="187"/>
    </location>
</feature>
<dbReference type="InterPro" id="IPR026983">
    <property type="entry name" value="DHC"/>
</dbReference>
<reference evidence="3 4" key="1">
    <citation type="submission" date="2023-05" db="EMBL/GenBank/DDBJ databases">
        <title>B98-5 Cell Line De Novo Hybrid Assembly: An Optical Mapping Approach.</title>
        <authorList>
            <person name="Kananen K."/>
            <person name="Auerbach J.A."/>
            <person name="Kautto E."/>
            <person name="Blachly J.S."/>
        </authorList>
    </citation>
    <scope>NUCLEOTIDE SEQUENCE [LARGE SCALE GENOMIC DNA]</scope>
    <source>
        <strain evidence="3">B95-8</strain>
        <tissue evidence="3">Cell line</tissue>
    </source>
</reference>
<comment type="caution">
    <text evidence="3">The sequence shown here is derived from an EMBL/GenBank/DDBJ whole genome shotgun (WGS) entry which is preliminary data.</text>
</comment>
<keyword evidence="4" id="KW-1185">Reference proteome</keyword>
<dbReference type="EMBL" id="JASSZA010000005">
    <property type="protein sequence ID" value="KAK2111217.1"/>
    <property type="molecule type" value="Genomic_DNA"/>
</dbReference>
<feature type="compositionally biased region" description="Basic residues" evidence="1">
    <location>
        <begin position="190"/>
        <end position="205"/>
    </location>
</feature>
<accession>A0ABQ9VSQ5</accession>
<dbReference type="PANTHER" id="PTHR45703:SF32">
    <property type="entry name" value="DYNEINS HEAVY CHAIN"/>
    <property type="match status" value="1"/>
</dbReference>
<name>A0ABQ9VSQ5_SAGOE</name>
<dbReference type="Gene3D" id="3.40.50.300">
    <property type="entry name" value="P-loop containing nucleotide triphosphate hydrolases"/>
    <property type="match status" value="1"/>
</dbReference>
<protein>
    <submittedName>
        <fullName evidence="3">Dynein heavy chain 2, axonemal</fullName>
    </submittedName>
</protein>
<evidence type="ECO:0000259" key="2">
    <source>
        <dbReference type="Pfam" id="PF17852"/>
    </source>
</evidence>
<sequence>MSGGCKVSGSLVSSSPTVYSDEKPDEKWILFDGPVDTLWIESMNSVMDDNKVLTLINGERIAMPEQVRGVADSQGPAEASTGEHGLRLVSLLFEVENLAVASPATVSRCGMVYTDYVDLGWKPYVQSWLEKRPKAEVETLQRMFEKFINKMLAFKRDNCKELVPLPEYSGIISLCKLYSALATPENGVRGGHRARAGAGRAHSRTKTTSGKQCV</sequence>
<proteinExistence type="predicted"/>
<dbReference type="Pfam" id="PF17852">
    <property type="entry name" value="Dynein_AAA_lid"/>
    <property type="match status" value="1"/>
</dbReference>
<dbReference type="InterPro" id="IPR041466">
    <property type="entry name" value="Dynein_AAA5_ext"/>
</dbReference>
<dbReference type="InterPro" id="IPR027417">
    <property type="entry name" value="P-loop_NTPase"/>
</dbReference>
<evidence type="ECO:0000313" key="3">
    <source>
        <dbReference type="EMBL" id="KAK2111217.1"/>
    </source>
</evidence>
<dbReference type="PANTHER" id="PTHR45703">
    <property type="entry name" value="DYNEIN HEAVY CHAIN"/>
    <property type="match status" value="1"/>
</dbReference>
<gene>
    <name evidence="3" type="primary">DNAH2_7</name>
    <name evidence="3" type="ORF">P7K49_010963</name>
</gene>
<evidence type="ECO:0000256" key="1">
    <source>
        <dbReference type="SAM" id="MobiDB-lite"/>
    </source>
</evidence>